<organism evidence="2 3">
    <name type="scientific">Tuber magnatum</name>
    <name type="common">white Piedmont truffle</name>
    <dbReference type="NCBI Taxonomy" id="42249"/>
    <lineage>
        <taxon>Eukaryota</taxon>
        <taxon>Fungi</taxon>
        <taxon>Dikarya</taxon>
        <taxon>Ascomycota</taxon>
        <taxon>Pezizomycotina</taxon>
        <taxon>Pezizomycetes</taxon>
        <taxon>Pezizales</taxon>
        <taxon>Tuberaceae</taxon>
        <taxon>Tuber</taxon>
    </lineage>
</organism>
<dbReference type="OrthoDB" id="5387052at2759"/>
<protein>
    <submittedName>
        <fullName evidence="2">Uncharacterized protein</fullName>
    </submittedName>
</protein>
<reference evidence="2 3" key="1">
    <citation type="submission" date="2018-03" db="EMBL/GenBank/DDBJ databases">
        <title>Genomes of Pezizomycetes fungi and the evolution of truffles.</title>
        <authorList>
            <person name="Murat C."/>
            <person name="Payen T."/>
            <person name="Noel B."/>
            <person name="Kuo A."/>
            <person name="Martin F.M."/>
        </authorList>
    </citation>
    <scope>NUCLEOTIDE SEQUENCE [LARGE SCALE GENOMIC DNA]</scope>
    <source>
        <strain evidence="2">091103-1</strain>
    </source>
</reference>
<evidence type="ECO:0000313" key="3">
    <source>
        <dbReference type="Proteomes" id="UP000246991"/>
    </source>
</evidence>
<evidence type="ECO:0000256" key="1">
    <source>
        <dbReference type="SAM" id="MobiDB-lite"/>
    </source>
</evidence>
<comment type="caution">
    <text evidence="2">The sequence shown here is derived from an EMBL/GenBank/DDBJ whole genome shotgun (WGS) entry which is preliminary data.</text>
</comment>
<sequence length="294" mass="33025">MITVGTSIGESLMFIRLAKLTPRFEDDDDLVVSTKEIAESYQERQIKDGRLEPALATMVAHLRMCIWEVNYIDWLATVIYRAKYSKFFREPSKATRLQARYLAQAISIRSDSGATTPGLDGKEQASQTGLFRRACAELNRSESAVYEAIQQCINRKASKDVNDILILEKTKQWGELYERILRDTRHLKECIPTQFIPFHAYVRGALEEFTRAYSSGCISSGMKPGAGSTLARKQPSENRRTVQTGNKTGTGAPVCDENEREMREDRQVVDVESGGLENGGNIGRGPGPQSWEIY</sequence>
<name>A0A317SYX4_9PEZI</name>
<feature type="compositionally biased region" description="Basic and acidic residues" evidence="1">
    <location>
        <begin position="260"/>
        <end position="269"/>
    </location>
</feature>
<evidence type="ECO:0000313" key="2">
    <source>
        <dbReference type="EMBL" id="PWW78496.1"/>
    </source>
</evidence>
<gene>
    <name evidence="2" type="ORF">C7212DRAFT_343197</name>
</gene>
<accession>A0A317SYX4</accession>
<dbReference type="AlphaFoldDB" id="A0A317SYX4"/>
<proteinExistence type="predicted"/>
<feature type="region of interest" description="Disordered" evidence="1">
    <location>
        <begin position="224"/>
        <end position="294"/>
    </location>
</feature>
<dbReference type="Proteomes" id="UP000246991">
    <property type="component" value="Unassembled WGS sequence"/>
</dbReference>
<keyword evidence="3" id="KW-1185">Reference proteome</keyword>
<feature type="compositionally biased region" description="Gly residues" evidence="1">
    <location>
        <begin position="276"/>
        <end position="286"/>
    </location>
</feature>
<dbReference type="EMBL" id="PYWC01000015">
    <property type="protein sequence ID" value="PWW78496.1"/>
    <property type="molecule type" value="Genomic_DNA"/>
</dbReference>